<dbReference type="AlphaFoldDB" id="A0A815NJH8"/>
<feature type="region of interest" description="Disordered" evidence="4">
    <location>
        <begin position="79"/>
        <end position="113"/>
    </location>
</feature>
<dbReference type="Proteomes" id="UP000663832">
    <property type="component" value="Unassembled WGS sequence"/>
</dbReference>
<evidence type="ECO:0000313" key="5">
    <source>
        <dbReference type="EMBL" id="CAF1173469.1"/>
    </source>
</evidence>
<dbReference type="Gene3D" id="3.30.470.20">
    <property type="entry name" value="ATP-grasp fold, B domain"/>
    <property type="match status" value="1"/>
</dbReference>
<keyword evidence="3" id="KW-0067">ATP-binding</keyword>
<dbReference type="PANTHER" id="PTHR12241:SF154">
    <property type="entry name" value="TUBULIN POLYGLUTAMYLASE TTLL11"/>
    <property type="match status" value="1"/>
</dbReference>
<accession>A0A815NJH8</accession>
<keyword evidence="7" id="KW-1185">Reference proteome</keyword>
<feature type="region of interest" description="Disordered" evidence="4">
    <location>
        <begin position="555"/>
        <end position="585"/>
    </location>
</feature>
<evidence type="ECO:0000256" key="2">
    <source>
        <dbReference type="ARBA" id="ARBA00022741"/>
    </source>
</evidence>
<reference evidence="6" key="1">
    <citation type="submission" date="2021-02" db="EMBL/GenBank/DDBJ databases">
        <authorList>
            <person name="Nowell W R."/>
        </authorList>
    </citation>
    <scope>NUCLEOTIDE SEQUENCE</scope>
</reference>
<dbReference type="PANTHER" id="PTHR12241">
    <property type="entry name" value="TUBULIN POLYGLUTAMYLASE"/>
    <property type="match status" value="1"/>
</dbReference>
<evidence type="ECO:0000313" key="6">
    <source>
        <dbReference type="EMBL" id="CAF1440571.1"/>
    </source>
</evidence>
<dbReference type="GO" id="GO:0070740">
    <property type="term" value="F:tubulin-glutamic acid ligase activity"/>
    <property type="evidence" value="ECO:0007669"/>
    <property type="project" value="TreeGrafter"/>
</dbReference>
<dbReference type="GO" id="GO:0015631">
    <property type="term" value="F:tubulin binding"/>
    <property type="evidence" value="ECO:0007669"/>
    <property type="project" value="TreeGrafter"/>
</dbReference>
<feature type="compositionally biased region" description="Basic residues" evidence="4">
    <location>
        <begin position="82"/>
        <end position="97"/>
    </location>
</feature>
<comment type="caution">
    <text evidence="6">The sequence shown here is derived from an EMBL/GenBank/DDBJ whole genome shotgun (WGS) entry which is preliminary data.</text>
</comment>
<evidence type="ECO:0000256" key="1">
    <source>
        <dbReference type="ARBA" id="ARBA00022598"/>
    </source>
</evidence>
<dbReference type="EMBL" id="CAJNOM010000442">
    <property type="protein sequence ID" value="CAF1440571.1"/>
    <property type="molecule type" value="Genomic_DNA"/>
</dbReference>
<feature type="compositionally biased region" description="Basic and acidic residues" evidence="4">
    <location>
        <begin position="565"/>
        <end position="574"/>
    </location>
</feature>
<feature type="compositionally biased region" description="Low complexity" evidence="4">
    <location>
        <begin position="801"/>
        <end position="818"/>
    </location>
</feature>
<dbReference type="OrthoDB" id="202825at2759"/>
<dbReference type="InterPro" id="IPR004344">
    <property type="entry name" value="TTL/TTLL_fam"/>
</dbReference>
<organism evidence="6 7">
    <name type="scientific">Adineta steineri</name>
    <dbReference type="NCBI Taxonomy" id="433720"/>
    <lineage>
        <taxon>Eukaryota</taxon>
        <taxon>Metazoa</taxon>
        <taxon>Spiralia</taxon>
        <taxon>Gnathifera</taxon>
        <taxon>Rotifera</taxon>
        <taxon>Eurotatoria</taxon>
        <taxon>Bdelloidea</taxon>
        <taxon>Adinetida</taxon>
        <taxon>Adinetidae</taxon>
        <taxon>Adineta</taxon>
    </lineage>
</organism>
<gene>
    <name evidence="5" type="ORF">BJG266_LOCUS25335</name>
    <name evidence="6" type="ORF">QVE165_LOCUS39590</name>
</gene>
<dbReference type="SUPFAM" id="SSF56059">
    <property type="entry name" value="Glutathione synthetase ATP-binding domain-like"/>
    <property type="match status" value="1"/>
</dbReference>
<dbReference type="GO" id="GO:0005524">
    <property type="term" value="F:ATP binding"/>
    <property type="evidence" value="ECO:0007669"/>
    <property type="project" value="UniProtKB-KW"/>
</dbReference>
<protein>
    <submittedName>
        <fullName evidence="6">Uncharacterized protein</fullName>
    </submittedName>
</protein>
<dbReference type="PROSITE" id="PS51221">
    <property type="entry name" value="TTL"/>
    <property type="match status" value="1"/>
</dbReference>
<dbReference type="GO" id="GO:0036064">
    <property type="term" value="C:ciliary basal body"/>
    <property type="evidence" value="ECO:0007669"/>
    <property type="project" value="TreeGrafter"/>
</dbReference>
<feature type="region of interest" description="Disordered" evidence="4">
    <location>
        <begin position="801"/>
        <end position="834"/>
    </location>
</feature>
<keyword evidence="1" id="KW-0436">Ligase</keyword>
<keyword evidence="2" id="KW-0547">Nucleotide-binding</keyword>
<evidence type="ECO:0000256" key="4">
    <source>
        <dbReference type="SAM" id="MobiDB-lite"/>
    </source>
</evidence>
<dbReference type="Proteomes" id="UP000663877">
    <property type="component" value="Unassembled WGS sequence"/>
</dbReference>
<name>A0A815NJH8_9BILA</name>
<dbReference type="Pfam" id="PF03133">
    <property type="entry name" value="TTL"/>
    <property type="match status" value="1"/>
</dbReference>
<evidence type="ECO:0000313" key="7">
    <source>
        <dbReference type="Proteomes" id="UP000663832"/>
    </source>
</evidence>
<dbReference type="GO" id="GO:0000226">
    <property type="term" value="P:microtubule cytoskeleton organization"/>
    <property type="evidence" value="ECO:0007669"/>
    <property type="project" value="TreeGrafter"/>
</dbReference>
<evidence type="ECO:0000256" key="3">
    <source>
        <dbReference type="ARBA" id="ARBA00022840"/>
    </source>
</evidence>
<dbReference type="EMBL" id="CAJNOI010000194">
    <property type="protein sequence ID" value="CAF1173469.1"/>
    <property type="molecule type" value="Genomic_DNA"/>
</dbReference>
<proteinExistence type="predicted"/>
<sequence length="863" mass="99564">MATNREEEEEEKVDDFLRPLSVLMTEMVQNDNDNIYQDDIDPLLKCTSVNTFSDDDNNNNNNEQDKTLINQASQVDLVNPKPSKRIKTPKRPRKIKSAAKQSSEKKIPMSSLQTDVNSTKLSKLTITTKTEDNNNNNIGKHQITVDTSKARSNLDVVRMCIKELGWKECTFSTMPDSDIYWHSSSFHEGNTNFTINSGRINKFPSMNDLLRKVHLTRSLNNMRLLFPNEFDFYPKTWFLPEQNQQFKDDVRYIHQQDRKHDRSLTTFIVKPSDGSQGEGIYLVRDPAHYIVTNRPHVIQEYLDRPLLINGLKFDLRIYVLILNIYPLEIYLYDEGLVRFATINYNPPSTENLHQTYMHLTNYSLNKRSSNYKHAFDSKQTDGSKRTLSTVWAQLIHMFGDDKIEKTKILITEMINKTILAILPELRVEYEFELPSAKKSNVSCFQIVGFDIILTDDLKPMLLEVNANPSLRIDFDKENDTGKLVYQSSPIDEEIKKPLILETLKLALPKKKLNTLARHNQKEANDELLSQRLEKVAQRRIDERYERIKSARKHFDLKSNPLFSRPPERKKKESEDLQQEQMKPSTNLLIRKTKNISDTEEDDDEIGPPITLLPETSSIHPYRISSAMSRRPIIKSATSRYRSTIRIESDKKLKLIFSSIQKTKYQHLILLDKIAYIYIQFVTILGHKTMTSLQFRSFINICGINNETITTSSIDILYYQILRKWQQFVLRTPSTGLPFSAFIEAFFLLSQRKFPDASSLLDSVNQLLTICVRNINLSLQTSSSSVPQQSNQYHSSHLTRVNSSINSSSSSNNHPSILSARSTNRPTTAPPSAHRTITTTATTKNDDKTKQLVKSVFPLFFNVL</sequence>